<feature type="compositionally biased region" description="Basic residues" evidence="1">
    <location>
        <begin position="10"/>
        <end position="27"/>
    </location>
</feature>
<comment type="caution">
    <text evidence="3">The sequence shown here is derived from an EMBL/GenBank/DDBJ whole genome shotgun (WGS) entry which is preliminary data.</text>
</comment>
<evidence type="ECO:0000256" key="2">
    <source>
        <dbReference type="SAM" id="Phobius"/>
    </source>
</evidence>
<feature type="transmembrane region" description="Helical" evidence="2">
    <location>
        <begin position="65"/>
        <end position="83"/>
    </location>
</feature>
<keyword evidence="2" id="KW-0472">Membrane</keyword>
<dbReference type="RefSeq" id="WP_376838242.1">
    <property type="nucleotide sequence ID" value="NZ_JBHMAU010000022.1"/>
</dbReference>
<keyword evidence="2" id="KW-1133">Transmembrane helix</keyword>
<dbReference type="Proteomes" id="UP001589707">
    <property type="component" value="Unassembled WGS sequence"/>
</dbReference>
<accession>A0ABV5WYP2</accession>
<organism evidence="3 4">
    <name type="scientific">Brevibacterium otitidis</name>
    <dbReference type="NCBI Taxonomy" id="53364"/>
    <lineage>
        <taxon>Bacteria</taxon>
        <taxon>Bacillati</taxon>
        <taxon>Actinomycetota</taxon>
        <taxon>Actinomycetes</taxon>
        <taxon>Micrococcales</taxon>
        <taxon>Brevibacteriaceae</taxon>
        <taxon>Brevibacterium</taxon>
    </lineage>
</organism>
<dbReference type="EMBL" id="JBHMAU010000022">
    <property type="protein sequence ID" value="MFB9775266.1"/>
    <property type="molecule type" value="Genomic_DNA"/>
</dbReference>
<keyword evidence="4" id="KW-1185">Reference proteome</keyword>
<name>A0ABV5WYP2_9MICO</name>
<protein>
    <submittedName>
        <fullName evidence="3">Septum formation initiator family protein</fullName>
    </submittedName>
</protein>
<evidence type="ECO:0000313" key="4">
    <source>
        <dbReference type="Proteomes" id="UP001589707"/>
    </source>
</evidence>
<gene>
    <name evidence="3" type="ORF">ACFFN1_02385</name>
</gene>
<evidence type="ECO:0000256" key="1">
    <source>
        <dbReference type="SAM" id="MobiDB-lite"/>
    </source>
</evidence>
<keyword evidence="2" id="KW-0812">Transmembrane</keyword>
<feature type="region of interest" description="Disordered" evidence="1">
    <location>
        <begin position="1"/>
        <end position="43"/>
    </location>
</feature>
<dbReference type="Pfam" id="PF04977">
    <property type="entry name" value="DivIC"/>
    <property type="match status" value="1"/>
</dbReference>
<sequence>MAPTSSAAQRRAKVAKRKAAASRKPKSAKSQTSPAARSRRVQPVVDLSSTEIDATAAGRRLPARTIILGIVAVMLLSMFLPSISTGVSQYQQIAALERDIEVTEQEVADLKERQAQFKDPDYLAQRAREDYHYAKDGEEVYIVIDDTAEETAAESAAAGAAEKRTVRNQPWYIELVDSLKAVGFATEESP</sequence>
<proteinExistence type="predicted"/>
<evidence type="ECO:0000313" key="3">
    <source>
        <dbReference type="EMBL" id="MFB9775266.1"/>
    </source>
</evidence>
<reference evidence="3 4" key="1">
    <citation type="submission" date="2024-09" db="EMBL/GenBank/DDBJ databases">
        <authorList>
            <person name="Sun Q."/>
            <person name="Mori K."/>
        </authorList>
    </citation>
    <scope>NUCLEOTIDE SEQUENCE [LARGE SCALE GENOMIC DNA]</scope>
    <source>
        <strain evidence="3 4">JCM 11683</strain>
    </source>
</reference>
<dbReference type="InterPro" id="IPR007060">
    <property type="entry name" value="FtsL/DivIC"/>
</dbReference>